<evidence type="ECO:0000259" key="6">
    <source>
        <dbReference type="Pfam" id="PF07992"/>
    </source>
</evidence>
<dbReference type="AlphaFoldDB" id="A0A1S4VJH5"/>
<keyword evidence="5" id="KW-0560">Oxidoreductase</keyword>
<name>A0A1S4VJH5_9MYCO</name>
<evidence type="ECO:0000256" key="1">
    <source>
        <dbReference type="ARBA" id="ARBA00001974"/>
    </source>
</evidence>
<dbReference type="PANTHER" id="PTHR42913:SF3">
    <property type="entry name" value="64 KDA MITOCHONDRIAL NADH DEHYDROGENASE (EUROFUNG)"/>
    <property type="match status" value="1"/>
</dbReference>
<dbReference type="Proteomes" id="UP000192434">
    <property type="component" value="Unassembled WGS sequence"/>
</dbReference>
<accession>A0A1S4VJH5</accession>
<evidence type="ECO:0000256" key="2">
    <source>
        <dbReference type="ARBA" id="ARBA00005272"/>
    </source>
</evidence>
<evidence type="ECO:0000313" key="8">
    <source>
        <dbReference type="Proteomes" id="UP000192434"/>
    </source>
</evidence>
<dbReference type="Gene3D" id="3.50.50.100">
    <property type="match status" value="1"/>
</dbReference>
<evidence type="ECO:0000256" key="5">
    <source>
        <dbReference type="ARBA" id="ARBA00023002"/>
    </source>
</evidence>
<dbReference type="GO" id="GO:0003955">
    <property type="term" value="F:NAD(P)H dehydrogenase (quinone) activity"/>
    <property type="evidence" value="ECO:0007669"/>
    <property type="project" value="TreeGrafter"/>
</dbReference>
<comment type="similarity">
    <text evidence="2">Belongs to the NADH dehydrogenase family.</text>
</comment>
<sequence length="390" mass="40924">MTENTRVIVIGGGYAGTLAANQLLGWKDGKRTLAVTLVNPRPHFVERIRLHQLVAGNSTATAEYDKLLNPAIQLVVDKVTHIDADAQKLELASGAVLPYDYLVYAVGSTSTTPDVPGVAEHALSINEFEHAQQVRARYERLAPDAPIVVVGAGLTGVELAGELAEAGRRGVTLICGAQLLPSLGEPARRAAAKHLDKLGVEVLAPATVVRVDEDSVTLSDGRVLASALTVWTAGFGVPRLAADSGLSTDDLGRLLTDETLVSIDNPRVIAAGDAASPSGVPLRMSCQAAGPLAARAVKTVLALVDGLQPEARTQIFTGQNVSIGRRVAVIQAGHTDDTPRKLYVGGRTGAAIKEMVCNGTLSILATAAKHPTWYFWPQGGKRAEALKARA</sequence>
<dbReference type="EMBL" id="MVII01000009">
    <property type="protein sequence ID" value="ORB58876.1"/>
    <property type="molecule type" value="Genomic_DNA"/>
</dbReference>
<dbReference type="InterPro" id="IPR036188">
    <property type="entry name" value="FAD/NAD-bd_sf"/>
</dbReference>
<evidence type="ECO:0000256" key="4">
    <source>
        <dbReference type="ARBA" id="ARBA00022827"/>
    </source>
</evidence>
<protein>
    <submittedName>
        <fullName evidence="7">FAD-dependent oxidoreductase</fullName>
    </submittedName>
</protein>
<comment type="cofactor">
    <cofactor evidence="1">
        <name>FAD</name>
        <dbReference type="ChEBI" id="CHEBI:57692"/>
    </cofactor>
</comment>
<keyword evidence="3" id="KW-0285">Flavoprotein</keyword>
<dbReference type="PANTHER" id="PTHR42913">
    <property type="entry name" value="APOPTOSIS-INDUCING FACTOR 1"/>
    <property type="match status" value="1"/>
</dbReference>
<dbReference type="InterPro" id="IPR051169">
    <property type="entry name" value="NADH-Q_oxidoreductase"/>
</dbReference>
<reference evidence="7 8" key="1">
    <citation type="submission" date="2016-12" db="EMBL/GenBank/DDBJ databases">
        <title>The new phylogeny of genus Mycobacterium.</title>
        <authorList>
            <person name="Tortoli E."/>
            <person name="Trovato A."/>
            <person name="Cirillo D.M."/>
        </authorList>
    </citation>
    <scope>NUCLEOTIDE SEQUENCE [LARGE SCALE GENOMIC DNA]</scope>
    <source>
        <strain evidence="7 8">CCUG 66554</strain>
    </source>
</reference>
<dbReference type="RefSeq" id="WP_083014485.1">
    <property type="nucleotide sequence ID" value="NZ_CP010271.1"/>
</dbReference>
<dbReference type="GO" id="GO:0019646">
    <property type="term" value="P:aerobic electron transport chain"/>
    <property type="evidence" value="ECO:0007669"/>
    <property type="project" value="TreeGrafter"/>
</dbReference>
<dbReference type="KEGG" id="msao:MYCSP_04865"/>
<keyword evidence="4" id="KW-0274">FAD</keyword>
<evidence type="ECO:0000256" key="3">
    <source>
        <dbReference type="ARBA" id="ARBA00022630"/>
    </source>
</evidence>
<feature type="domain" description="FAD/NAD(P)-binding" evidence="6">
    <location>
        <begin position="6"/>
        <end position="280"/>
    </location>
</feature>
<dbReference type="PRINTS" id="PR00411">
    <property type="entry name" value="PNDRDTASEI"/>
</dbReference>
<dbReference type="OrthoDB" id="9784880at2"/>
<proteinExistence type="inferred from homology"/>
<dbReference type="InterPro" id="IPR023753">
    <property type="entry name" value="FAD/NAD-binding_dom"/>
</dbReference>
<dbReference type="PRINTS" id="PR00368">
    <property type="entry name" value="FADPNR"/>
</dbReference>
<gene>
    <name evidence="7" type="ORF">BST43_08575</name>
</gene>
<organism evidence="7 8">
    <name type="scientific">Mycobacteroides saopaulense</name>
    <dbReference type="NCBI Taxonomy" id="1578165"/>
    <lineage>
        <taxon>Bacteria</taxon>
        <taxon>Bacillati</taxon>
        <taxon>Actinomycetota</taxon>
        <taxon>Actinomycetes</taxon>
        <taxon>Mycobacteriales</taxon>
        <taxon>Mycobacteriaceae</taxon>
        <taxon>Mycobacteroides</taxon>
    </lineage>
</organism>
<dbReference type="Pfam" id="PF07992">
    <property type="entry name" value="Pyr_redox_2"/>
    <property type="match status" value="1"/>
</dbReference>
<comment type="caution">
    <text evidence="7">The sequence shown here is derived from an EMBL/GenBank/DDBJ whole genome shotgun (WGS) entry which is preliminary data.</text>
</comment>
<dbReference type="SUPFAM" id="SSF51905">
    <property type="entry name" value="FAD/NAD(P)-binding domain"/>
    <property type="match status" value="1"/>
</dbReference>
<evidence type="ECO:0000313" key="7">
    <source>
        <dbReference type="EMBL" id="ORB58876.1"/>
    </source>
</evidence>
<dbReference type="STRING" id="1578165.BKG68_20625"/>